<dbReference type="EC" id="2.3.1.-" evidence="2"/>
<sequence length="298" mass="34977">MELIKLNNSSYGFARNFKHDQKIRASFNRLTESVFGFSLENWYHDGFWGDYYIPYSLLHNNKVISNVSINKIEFDIGQKRKTGIQIGTVMTDEKYRNRGLNKYLMEKVMHEWKDQTDFVYLFANDSVLDFYPKFNFKVVEEYQHSKTIDTHSASSSWKKLNMEDPTDVAFLMGRIKDSTPIAKISMRNNASLIMFYCNSYKKSSIFYIKELDAIAIADFEGDTMYLDDIFSITPIEINNVIHSISDKRILRVFLGFTPLDDSGFEKHLLKGTDTLFMLKDKFEFFTNKHWMFPVLSHA</sequence>
<dbReference type="GO" id="GO:0016746">
    <property type="term" value="F:acyltransferase activity"/>
    <property type="evidence" value="ECO:0007669"/>
    <property type="project" value="UniProtKB-KW"/>
</dbReference>
<dbReference type="RefSeq" id="WP_311350449.1">
    <property type="nucleotide sequence ID" value="NZ_JAVRHR010000001.1"/>
</dbReference>
<name>A0ABU3A772_9FLAO</name>
<dbReference type="Proteomes" id="UP001255246">
    <property type="component" value="Unassembled WGS sequence"/>
</dbReference>
<proteinExistence type="predicted"/>
<dbReference type="InterPro" id="IPR000182">
    <property type="entry name" value="GNAT_dom"/>
</dbReference>
<organism evidence="2 3">
    <name type="scientific">Croceitalea rosinachiae</name>
    <dbReference type="NCBI Taxonomy" id="3075596"/>
    <lineage>
        <taxon>Bacteria</taxon>
        <taxon>Pseudomonadati</taxon>
        <taxon>Bacteroidota</taxon>
        <taxon>Flavobacteriia</taxon>
        <taxon>Flavobacteriales</taxon>
        <taxon>Flavobacteriaceae</taxon>
        <taxon>Croceitalea</taxon>
    </lineage>
</organism>
<gene>
    <name evidence="2" type="ORF">RM706_03180</name>
</gene>
<protein>
    <submittedName>
        <fullName evidence="2">GNAT family N-acetyltransferase</fullName>
        <ecNumber evidence="2">2.3.1.-</ecNumber>
    </submittedName>
</protein>
<evidence type="ECO:0000313" key="3">
    <source>
        <dbReference type="Proteomes" id="UP001255246"/>
    </source>
</evidence>
<dbReference type="Pfam" id="PF13527">
    <property type="entry name" value="Acetyltransf_9"/>
    <property type="match status" value="1"/>
</dbReference>
<evidence type="ECO:0000259" key="1">
    <source>
        <dbReference type="PROSITE" id="PS51186"/>
    </source>
</evidence>
<accession>A0ABU3A772</accession>
<evidence type="ECO:0000313" key="2">
    <source>
        <dbReference type="EMBL" id="MDT0606012.1"/>
    </source>
</evidence>
<comment type="caution">
    <text evidence="2">The sequence shown here is derived from an EMBL/GenBank/DDBJ whole genome shotgun (WGS) entry which is preliminary data.</text>
</comment>
<dbReference type="EMBL" id="JAVRHR010000001">
    <property type="protein sequence ID" value="MDT0606012.1"/>
    <property type="molecule type" value="Genomic_DNA"/>
</dbReference>
<dbReference type="SUPFAM" id="SSF55729">
    <property type="entry name" value="Acyl-CoA N-acyltransferases (Nat)"/>
    <property type="match status" value="1"/>
</dbReference>
<dbReference type="Gene3D" id="3.40.630.30">
    <property type="match status" value="1"/>
</dbReference>
<dbReference type="PROSITE" id="PS51186">
    <property type="entry name" value="GNAT"/>
    <property type="match status" value="1"/>
</dbReference>
<keyword evidence="2" id="KW-0012">Acyltransferase</keyword>
<keyword evidence="3" id="KW-1185">Reference proteome</keyword>
<keyword evidence="2" id="KW-0808">Transferase</keyword>
<reference evidence="2 3" key="1">
    <citation type="submission" date="2023-09" db="EMBL/GenBank/DDBJ databases">
        <authorList>
            <person name="Rey-Velasco X."/>
        </authorList>
    </citation>
    <scope>NUCLEOTIDE SEQUENCE [LARGE SCALE GENOMIC DNA]</scope>
    <source>
        <strain evidence="2 3">F388</strain>
    </source>
</reference>
<feature type="domain" description="N-acetyltransferase" evidence="1">
    <location>
        <begin position="15"/>
        <end position="163"/>
    </location>
</feature>
<dbReference type="InterPro" id="IPR016181">
    <property type="entry name" value="Acyl_CoA_acyltransferase"/>
</dbReference>